<dbReference type="EMBL" id="MFST01000065">
    <property type="protein sequence ID" value="OGI44227.1"/>
    <property type="molecule type" value="Genomic_DNA"/>
</dbReference>
<evidence type="ECO:0000256" key="2">
    <source>
        <dbReference type="ARBA" id="ARBA00022448"/>
    </source>
</evidence>
<dbReference type="AlphaFoldDB" id="A0A1F6TGG3"/>
<dbReference type="PRINTS" id="PR00909">
    <property type="entry name" value="SPERMDNBNDNG"/>
</dbReference>
<dbReference type="Proteomes" id="UP000179344">
    <property type="component" value="Unassembled WGS sequence"/>
</dbReference>
<name>A0A1F6TGG3_9PROT</name>
<dbReference type="GO" id="GO:0042597">
    <property type="term" value="C:periplasmic space"/>
    <property type="evidence" value="ECO:0007669"/>
    <property type="project" value="UniProtKB-SubCell"/>
</dbReference>
<keyword evidence="3" id="KW-0732">Signal</keyword>
<evidence type="ECO:0000313" key="5">
    <source>
        <dbReference type="EMBL" id="OGI44227.1"/>
    </source>
</evidence>
<dbReference type="GO" id="GO:0019808">
    <property type="term" value="F:polyamine binding"/>
    <property type="evidence" value="ECO:0007669"/>
    <property type="project" value="InterPro"/>
</dbReference>
<dbReference type="Pfam" id="PF13416">
    <property type="entry name" value="SBP_bac_8"/>
    <property type="match status" value="1"/>
</dbReference>
<reference evidence="5 6" key="1">
    <citation type="journal article" date="2016" name="Nat. Commun.">
        <title>Thousands of microbial genomes shed light on interconnected biogeochemical processes in an aquifer system.</title>
        <authorList>
            <person name="Anantharaman K."/>
            <person name="Brown C.T."/>
            <person name="Hug L.A."/>
            <person name="Sharon I."/>
            <person name="Castelle C.J."/>
            <person name="Probst A.J."/>
            <person name="Thomas B.C."/>
            <person name="Singh A."/>
            <person name="Wilkins M.J."/>
            <person name="Karaoz U."/>
            <person name="Brodie E.L."/>
            <person name="Williams K.H."/>
            <person name="Hubbard S.S."/>
            <person name="Banfield J.F."/>
        </authorList>
    </citation>
    <scope>NUCLEOTIDE SEQUENCE [LARGE SCALE GENOMIC DNA]</scope>
</reference>
<dbReference type="InterPro" id="IPR001188">
    <property type="entry name" value="Sperm_putr-bd"/>
</dbReference>
<comment type="caution">
    <text evidence="5">The sequence shown here is derived from an EMBL/GenBank/DDBJ whole genome shotgun (WGS) entry which is preliminary data.</text>
</comment>
<keyword evidence="4" id="KW-0574">Periplasm</keyword>
<protein>
    <recommendedName>
        <fullName evidence="7">Spermidine/putrescine ABC transporter substrate-binding protein</fullName>
    </recommendedName>
</protein>
<dbReference type="PANTHER" id="PTHR30222">
    <property type="entry name" value="SPERMIDINE/PUTRESCINE-BINDING PERIPLASMIC PROTEIN"/>
    <property type="match status" value="1"/>
</dbReference>
<proteinExistence type="predicted"/>
<accession>A0A1F6TGG3</accession>
<keyword evidence="2" id="KW-0813">Transport</keyword>
<dbReference type="PANTHER" id="PTHR30222:SF17">
    <property type="entry name" value="SPERMIDINE_PUTRESCINE-BINDING PERIPLASMIC PROTEIN"/>
    <property type="match status" value="1"/>
</dbReference>
<evidence type="ECO:0000256" key="1">
    <source>
        <dbReference type="ARBA" id="ARBA00004418"/>
    </source>
</evidence>
<sequence length="327" mass="36836">MSGPLHILNWQGYGSDEAWALQAFQDKYGVEIVHDYYNSNEELLTKLRTSPGTYDAVLIGNTWGWQAIEEGLLAPVETAQLSNFADLSTKLVDLPEMRRGDILYGIPWDWGATGIAYNTEKITDPVDSWDIMWDPKYKGMVAWQDYFLDNVMFAAIALGQDPNKPSDLEAVKAKLIELMPQLRTFWASEDEFNKLFASSETVIGTYWSGSSARAAKMGLPLKFVVPKEGAIGWVDSWAIPKDAPHYDTALAWIDYMVSPEFYLEWDAKIGAPVPSNEKTAARLPDDSLNKSYLSQPDVIARLVFYAPLSEADKQVWVELWEEVKASQ</sequence>
<dbReference type="InterPro" id="IPR006059">
    <property type="entry name" value="SBP"/>
</dbReference>
<dbReference type="GO" id="GO:0015846">
    <property type="term" value="P:polyamine transport"/>
    <property type="evidence" value="ECO:0007669"/>
    <property type="project" value="InterPro"/>
</dbReference>
<evidence type="ECO:0008006" key="7">
    <source>
        <dbReference type="Google" id="ProtNLM"/>
    </source>
</evidence>
<evidence type="ECO:0000256" key="4">
    <source>
        <dbReference type="ARBA" id="ARBA00022764"/>
    </source>
</evidence>
<dbReference type="SUPFAM" id="SSF53850">
    <property type="entry name" value="Periplasmic binding protein-like II"/>
    <property type="match status" value="1"/>
</dbReference>
<evidence type="ECO:0000313" key="6">
    <source>
        <dbReference type="Proteomes" id="UP000179344"/>
    </source>
</evidence>
<comment type="subcellular location">
    <subcellularLocation>
        <location evidence="1">Periplasm</location>
    </subcellularLocation>
</comment>
<gene>
    <name evidence="5" type="ORF">A2V92_05460</name>
</gene>
<evidence type="ECO:0000256" key="3">
    <source>
        <dbReference type="ARBA" id="ARBA00022729"/>
    </source>
</evidence>
<dbReference type="Gene3D" id="3.40.190.10">
    <property type="entry name" value="Periplasmic binding protein-like II"/>
    <property type="match status" value="2"/>
</dbReference>
<organism evidence="5 6">
    <name type="scientific">Candidatus Muproteobacteria bacterium RBG_16_65_31</name>
    <dbReference type="NCBI Taxonomy" id="1817759"/>
    <lineage>
        <taxon>Bacteria</taxon>
        <taxon>Pseudomonadati</taxon>
        <taxon>Pseudomonadota</taxon>
        <taxon>Candidatus Muproteobacteria</taxon>
    </lineage>
</organism>